<gene>
    <name evidence="1" type="ordered locus">SJA_C1-08550</name>
</gene>
<dbReference type="RefSeq" id="WP_013039344.1">
    <property type="nucleotide sequence ID" value="NC_014006.1"/>
</dbReference>
<name>D4YZA7_SPHIU</name>
<evidence type="ECO:0000313" key="1">
    <source>
        <dbReference type="EMBL" id="BAI95689.1"/>
    </source>
</evidence>
<organism evidence="1 2">
    <name type="scientific">Sphingobium indicum (strain DSM 16413 / CCM 7287 / MTCC 6362 / UT26 / NBRC 101211 / UT26S)</name>
    <name type="common">Sphingobium japonicum</name>
    <dbReference type="NCBI Taxonomy" id="452662"/>
    <lineage>
        <taxon>Bacteria</taxon>
        <taxon>Pseudomonadati</taxon>
        <taxon>Pseudomonadota</taxon>
        <taxon>Alphaproteobacteria</taxon>
        <taxon>Sphingomonadales</taxon>
        <taxon>Sphingomonadaceae</taxon>
        <taxon>Sphingobium</taxon>
    </lineage>
</organism>
<dbReference type="HOGENOM" id="CLU_2275651_0_0_5"/>
<accession>D4YZA7</accession>
<keyword evidence="2" id="KW-1185">Reference proteome</keyword>
<evidence type="ECO:0000313" key="2">
    <source>
        <dbReference type="Proteomes" id="UP000007753"/>
    </source>
</evidence>
<dbReference type="KEGG" id="sjp:SJA_C1-08550"/>
<reference evidence="1 2" key="1">
    <citation type="journal article" date="2010" name="J. Bacteriol.">
        <title>Complete genome sequence of the representative gamma-hexachlorocyclohexane-degrading bacterium Sphingobium japonicum UT26.</title>
        <authorList>
            <person name="Nagata Y."/>
            <person name="Ohtsubo Y."/>
            <person name="Endo R."/>
            <person name="Ichikawa N."/>
            <person name="Ankai A."/>
            <person name="Oguchi A."/>
            <person name="Fukui S."/>
            <person name="Fujita N."/>
            <person name="Tsuda M."/>
        </authorList>
    </citation>
    <scope>NUCLEOTIDE SEQUENCE [LARGE SCALE GENOMIC DNA]</scope>
    <source>
        <strain evidence="2">DSM 16413 / CCM 7287 / MTCC 6362 / UT26 / NBRC 101211 / UT26S</strain>
    </source>
</reference>
<dbReference type="EMBL" id="AP010803">
    <property type="protein sequence ID" value="BAI95689.1"/>
    <property type="molecule type" value="Genomic_DNA"/>
</dbReference>
<dbReference type="GeneID" id="29272516"/>
<dbReference type="AlphaFoldDB" id="D4YZA7"/>
<sequence length="102" mass="11139">MNFDFSDIINHIDEDIKITEQQSVDMVAKTTLDATAALKLKTAVDTGEARGGWEPTVPTKFGESGFVENNVSHIVDLNNGHSKQSPENFVETTVQQFNEGAA</sequence>
<evidence type="ECO:0008006" key="3">
    <source>
        <dbReference type="Google" id="ProtNLM"/>
    </source>
</evidence>
<dbReference type="STRING" id="452662.SJA_C1-08550"/>
<protein>
    <recommendedName>
        <fullName evidence="3">HK97 gp10 family phage protein</fullName>
    </recommendedName>
</protein>
<proteinExistence type="predicted"/>
<dbReference type="Proteomes" id="UP000007753">
    <property type="component" value="Chromosome 1"/>
</dbReference>